<dbReference type="Proteomes" id="UP000293036">
    <property type="component" value="Unassembled WGS sequence"/>
</dbReference>
<sequence length="304" mass="33873">MAYSLGIPAIPGWSHTYSGKVRDLYVPTGSDSVFGMETIMMVSSDRISAFDFVMPSVIPNKGKFLTTLSQWWFHQLASIVPNHLLDCEIPATVKDRAIVAQRLKMFPVECTVRGYLAGAAYTEYDETGAVAGQKLPAGLADSEELAEPIFVPSIKAARGEHDENITYDQFKALVGASNAEIMREYSLTVYQHARQMSFERGLILADTKLEYGIPYDNGEDDVVLGDELLTPDSSRFWYVDHYEPGKPQPSFDKQLVRDWLSSEESGWAPSSRKSPPQLPSDIVKRTHDAYLAVVYTLTGQNTPF</sequence>
<evidence type="ECO:0000256" key="2">
    <source>
        <dbReference type="ARBA" id="ARBA00010190"/>
    </source>
</evidence>
<dbReference type="GO" id="GO:0004639">
    <property type="term" value="F:phosphoribosylaminoimidazolesuccinocarboxamide synthase activity"/>
    <property type="evidence" value="ECO:0007669"/>
    <property type="project" value="UniProtKB-UniRule"/>
</dbReference>
<dbReference type="PANTHER" id="PTHR43700:SF1">
    <property type="entry name" value="PHOSPHORIBOSYLAMINOIMIDAZOLE-SUCCINOCARBOXAMIDE SYNTHASE"/>
    <property type="match status" value="1"/>
</dbReference>
<evidence type="ECO:0000313" key="10">
    <source>
        <dbReference type="EMBL" id="TBW21439.1"/>
    </source>
</evidence>
<evidence type="ECO:0000256" key="8">
    <source>
        <dbReference type="HAMAP-Rule" id="MF_00137"/>
    </source>
</evidence>
<evidence type="ECO:0000256" key="1">
    <source>
        <dbReference type="ARBA" id="ARBA00004672"/>
    </source>
</evidence>
<feature type="domain" description="SAICAR synthetase/ADE2 N-terminal" evidence="9">
    <location>
        <begin position="16"/>
        <end position="270"/>
    </location>
</feature>
<dbReference type="PANTHER" id="PTHR43700">
    <property type="entry name" value="PHOSPHORIBOSYLAMINOIMIDAZOLE-SUCCINOCARBOXAMIDE SYNTHASE"/>
    <property type="match status" value="1"/>
</dbReference>
<dbReference type="Pfam" id="PF01259">
    <property type="entry name" value="SAICAR_synt"/>
    <property type="match status" value="1"/>
</dbReference>
<comment type="catalytic activity">
    <reaction evidence="7 8">
        <text>5-amino-1-(5-phospho-D-ribosyl)imidazole-4-carboxylate + L-aspartate + ATP = (2S)-2-[5-amino-1-(5-phospho-beta-D-ribosyl)imidazole-4-carboxamido]succinate + ADP + phosphate + 2 H(+)</text>
        <dbReference type="Rhea" id="RHEA:22628"/>
        <dbReference type="ChEBI" id="CHEBI:15378"/>
        <dbReference type="ChEBI" id="CHEBI:29991"/>
        <dbReference type="ChEBI" id="CHEBI:30616"/>
        <dbReference type="ChEBI" id="CHEBI:43474"/>
        <dbReference type="ChEBI" id="CHEBI:58443"/>
        <dbReference type="ChEBI" id="CHEBI:77657"/>
        <dbReference type="ChEBI" id="CHEBI:456216"/>
        <dbReference type="EC" id="6.3.2.6"/>
    </reaction>
</comment>
<dbReference type="InterPro" id="IPR001636">
    <property type="entry name" value="SAICAR_synth"/>
</dbReference>
<dbReference type="NCBIfam" id="TIGR00081">
    <property type="entry name" value="purC"/>
    <property type="match status" value="1"/>
</dbReference>
<dbReference type="UniPathway" id="UPA00074">
    <property type="reaction ID" value="UER00131"/>
</dbReference>
<dbReference type="GO" id="GO:0005737">
    <property type="term" value="C:cytoplasm"/>
    <property type="evidence" value="ECO:0007669"/>
    <property type="project" value="TreeGrafter"/>
</dbReference>
<evidence type="ECO:0000256" key="3">
    <source>
        <dbReference type="ARBA" id="ARBA00022598"/>
    </source>
</evidence>
<dbReference type="EMBL" id="SJDT01000004">
    <property type="protein sequence ID" value="TBW21439.1"/>
    <property type="molecule type" value="Genomic_DNA"/>
</dbReference>
<comment type="caution">
    <text evidence="10">The sequence shown here is derived from an EMBL/GenBank/DDBJ whole genome shotgun (WGS) entry which is preliminary data.</text>
</comment>
<dbReference type="AlphaFoldDB" id="A0A4Q9UZI7"/>
<dbReference type="CDD" id="cd01414">
    <property type="entry name" value="SAICAR_synt_Sc"/>
    <property type="match status" value="1"/>
</dbReference>
<reference evidence="10 11" key="1">
    <citation type="submission" date="2019-02" db="EMBL/GenBank/DDBJ databases">
        <title>Arcanobacterium bovis sp. nov., isolated from the milk of a cow with mastitis.</title>
        <authorList>
            <person name="Sammra O."/>
            <person name="Foster G."/>
            <person name="Hassan A."/>
            <person name="Alssahen M."/>
            <person name="Laemmler C."/>
            <person name="Borowiak M."/>
            <person name="Malorny B."/>
            <person name="Abdulmawjood A."/>
        </authorList>
    </citation>
    <scope>NUCLEOTIDE SEQUENCE [LARGE SCALE GENOMIC DNA]</scope>
    <source>
        <strain evidence="10 11">C605018/01/1</strain>
    </source>
</reference>
<dbReference type="HAMAP" id="MF_00137">
    <property type="entry name" value="SAICAR_synth"/>
    <property type="match status" value="1"/>
</dbReference>
<comment type="similarity">
    <text evidence="2 8">Belongs to the SAICAR synthetase family.</text>
</comment>
<keyword evidence="3 8" id="KW-0436">Ligase</keyword>
<comment type="pathway">
    <text evidence="1 8">Purine metabolism; IMP biosynthesis via de novo pathway; 5-amino-1-(5-phospho-D-ribosyl)imidazole-4-carboxamide from 5-amino-1-(5-phospho-D-ribosyl)imidazole-4-carboxylate: step 1/2.</text>
</comment>
<evidence type="ECO:0000256" key="5">
    <source>
        <dbReference type="ARBA" id="ARBA00022755"/>
    </source>
</evidence>
<keyword evidence="5 8" id="KW-0658">Purine biosynthesis</keyword>
<dbReference type="EC" id="6.3.2.6" evidence="8"/>
<dbReference type="GO" id="GO:0006189">
    <property type="term" value="P:'de novo' IMP biosynthetic process"/>
    <property type="evidence" value="ECO:0007669"/>
    <property type="project" value="UniProtKB-UniRule"/>
</dbReference>
<dbReference type="NCBIfam" id="NF010568">
    <property type="entry name" value="PRK13961.1"/>
    <property type="match status" value="1"/>
</dbReference>
<evidence type="ECO:0000259" key="9">
    <source>
        <dbReference type="Pfam" id="PF01259"/>
    </source>
</evidence>
<keyword evidence="11" id="KW-1185">Reference proteome</keyword>
<evidence type="ECO:0000256" key="6">
    <source>
        <dbReference type="ARBA" id="ARBA00022840"/>
    </source>
</evidence>
<dbReference type="GO" id="GO:0005524">
    <property type="term" value="F:ATP binding"/>
    <property type="evidence" value="ECO:0007669"/>
    <property type="project" value="UniProtKB-KW"/>
</dbReference>
<proteinExistence type="inferred from homology"/>
<gene>
    <name evidence="8" type="primary">purC</name>
    <name evidence="10" type="ORF">EZJ44_05685</name>
</gene>
<evidence type="ECO:0000256" key="7">
    <source>
        <dbReference type="ARBA" id="ARBA00048475"/>
    </source>
</evidence>
<evidence type="ECO:0000313" key="11">
    <source>
        <dbReference type="Proteomes" id="UP000293036"/>
    </source>
</evidence>
<keyword evidence="6 8" id="KW-0067">ATP-binding</keyword>
<dbReference type="Gene3D" id="3.30.470.20">
    <property type="entry name" value="ATP-grasp fold, B domain"/>
    <property type="match status" value="1"/>
</dbReference>
<dbReference type="RefSeq" id="WP_131281202.1">
    <property type="nucleotide sequence ID" value="NZ_JBHSLR010000006.1"/>
</dbReference>
<protein>
    <recommendedName>
        <fullName evidence="8">Phosphoribosylaminoimidazole-succinocarboxamide synthase</fullName>
        <ecNumber evidence="8">6.3.2.6</ecNumber>
    </recommendedName>
    <alternativeName>
        <fullName evidence="8">SAICAR synthetase</fullName>
    </alternativeName>
</protein>
<dbReference type="Gene3D" id="3.30.200.20">
    <property type="entry name" value="Phosphorylase Kinase, domain 1"/>
    <property type="match status" value="1"/>
</dbReference>
<accession>A0A4Q9UZI7</accession>
<name>A0A4Q9UZI7_9ACTO</name>
<evidence type="ECO:0000256" key="4">
    <source>
        <dbReference type="ARBA" id="ARBA00022741"/>
    </source>
</evidence>
<organism evidence="10 11">
    <name type="scientific">Arcanobacterium bovis</name>
    <dbReference type="NCBI Taxonomy" id="2529275"/>
    <lineage>
        <taxon>Bacteria</taxon>
        <taxon>Bacillati</taxon>
        <taxon>Actinomycetota</taxon>
        <taxon>Actinomycetes</taxon>
        <taxon>Actinomycetales</taxon>
        <taxon>Actinomycetaceae</taxon>
        <taxon>Arcanobacterium</taxon>
    </lineage>
</organism>
<keyword evidence="4 8" id="KW-0547">Nucleotide-binding</keyword>
<dbReference type="InterPro" id="IPR028923">
    <property type="entry name" value="SAICAR_synt/ADE2_N"/>
</dbReference>
<dbReference type="SUPFAM" id="SSF56104">
    <property type="entry name" value="SAICAR synthase-like"/>
    <property type="match status" value="1"/>
</dbReference>
<dbReference type="OrthoDB" id="9801549at2"/>